<dbReference type="Gene3D" id="3.20.20.80">
    <property type="entry name" value="Glycosidases"/>
    <property type="match status" value="1"/>
</dbReference>
<evidence type="ECO:0000313" key="4">
    <source>
        <dbReference type="EMBL" id="MFC0319205.1"/>
    </source>
</evidence>
<proteinExistence type="inferred from homology"/>
<dbReference type="RefSeq" id="WP_130857769.1">
    <property type="nucleotide sequence ID" value="NZ_JBHLWO010000002.1"/>
</dbReference>
<dbReference type="SUPFAM" id="SSF51445">
    <property type="entry name" value="(Trans)glycosidases"/>
    <property type="match status" value="1"/>
</dbReference>
<name>A0ABV6HJX5_9SPHI</name>
<evidence type="ECO:0000256" key="3">
    <source>
        <dbReference type="ARBA" id="ARBA00023295"/>
    </source>
</evidence>
<sequence>MSATRRKRRKGKKKSSERPTRWKWILALCCGLALACIAVVNHFLFHKCTHYGIKIPAGYHTHGIDISQYQGKIDWDALCMPQDSDIHISFVYMRASMGMRTDKKFKTNWQEAKAHGIKRGAYLFFHPNKDGVKQAELFIKRVGRLEGCLPPVVDIEKTYRTDKTVLKKRLQDCLNTLHNHYGIRPVVYTYTTFYRDYLGEKFDKYPLWIAHYEREDKPDYINRPWDIWQHSERGKIAGITEFVDFNVLNCNNNIMPCEVCGY</sequence>
<dbReference type="Proteomes" id="UP001589774">
    <property type="component" value="Unassembled WGS sequence"/>
</dbReference>
<comment type="similarity">
    <text evidence="1">Belongs to the glycosyl hydrolase 25 family.</text>
</comment>
<dbReference type="InterPro" id="IPR017853">
    <property type="entry name" value="GH"/>
</dbReference>
<evidence type="ECO:0000256" key="1">
    <source>
        <dbReference type="ARBA" id="ARBA00010646"/>
    </source>
</evidence>
<reference evidence="4 5" key="1">
    <citation type="submission" date="2024-09" db="EMBL/GenBank/DDBJ databases">
        <authorList>
            <person name="Sun Q."/>
            <person name="Mori K."/>
        </authorList>
    </citation>
    <scope>NUCLEOTIDE SEQUENCE [LARGE SCALE GENOMIC DNA]</scope>
    <source>
        <strain evidence="4 5">CCM 7765</strain>
    </source>
</reference>
<dbReference type="PROSITE" id="PS51904">
    <property type="entry name" value="GLYCOSYL_HYDROL_F25_2"/>
    <property type="match status" value="1"/>
</dbReference>
<organism evidence="4 5">
    <name type="scientific">Olivibacter oleidegradans</name>
    <dbReference type="NCBI Taxonomy" id="760123"/>
    <lineage>
        <taxon>Bacteria</taxon>
        <taxon>Pseudomonadati</taxon>
        <taxon>Bacteroidota</taxon>
        <taxon>Sphingobacteriia</taxon>
        <taxon>Sphingobacteriales</taxon>
        <taxon>Sphingobacteriaceae</taxon>
        <taxon>Olivibacter</taxon>
    </lineage>
</organism>
<dbReference type="GO" id="GO:0016787">
    <property type="term" value="F:hydrolase activity"/>
    <property type="evidence" value="ECO:0007669"/>
    <property type="project" value="UniProtKB-KW"/>
</dbReference>
<dbReference type="EMBL" id="JBHLWO010000002">
    <property type="protein sequence ID" value="MFC0319205.1"/>
    <property type="molecule type" value="Genomic_DNA"/>
</dbReference>
<evidence type="ECO:0000313" key="5">
    <source>
        <dbReference type="Proteomes" id="UP001589774"/>
    </source>
</evidence>
<keyword evidence="3" id="KW-0326">Glycosidase</keyword>
<keyword evidence="2 4" id="KW-0378">Hydrolase</keyword>
<dbReference type="PANTHER" id="PTHR34135">
    <property type="entry name" value="LYSOZYME"/>
    <property type="match status" value="1"/>
</dbReference>
<dbReference type="Pfam" id="PF01183">
    <property type="entry name" value="Glyco_hydro_25"/>
    <property type="match status" value="1"/>
</dbReference>
<dbReference type="PANTHER" id="PTHR34135:SF2">
    <property type="entry name" value="LYSOZYME"/>
    <property type="match status" value="1"/>
</dbReference>
<gene>
    <name evidence="4" type="ORF">ACFFI0_12850</name>
</gene>
<evidence type="ECO:0000256" key="2">
    <source>
        <dbReference type="ARBA" id="ARBA00022801"/>
    </source>
</evidence>
<dbReference type="InterPro" id="IPR002053">
    <property type="entry name" value="Glyco_hydro_25"/>
</dbReference>
<dbReference type="SMART" id="SM00641">
    <property type="entry name" value="Glyco_25"/>
    <property type="match status" value="1"/>
</dbReference>
<keyword evidence="5" id="KW-1185">Reference proteome</keyword>
<protein>
    <submittedName>
        <fullName evidence="4">Glycoside hydrolase family 25 protein</fullName>
    </submittedName>
</protein>
<comment type="caution">
    <text evidence="4">The sequence shown here is derived from an EMBL/GenBank/DDBJ whole genome shotgun (WGS) entry which is preliminary data.</text>
</comment>
<accession>A0ABV6HJX5</accession>
<dbReference type="InterPro" id="IPR018077">
    <property type="entry name" value="Glyco_hydro_fam25_subgr"/>
</dbReference>
<dbReference type="CDD" id="cd06524">
    <property type="entry name" value="GH25_YegX-like"/>
    <property type="match status" value="1"/>
</dbReference>